<evidence type="ECO:0000313" key="6">
    <source>
        <dbReference type="Proteomes" id="UP000598297"/>
    </source>
</evidence>
<evidence type="ECO:0000259" key="3">
    <source>
        <dbReference type="Pfam" id="PF13828"/>
    </source>
</evidence>
<keyword evidence="2" id="KW-1133">Transmembrane helix</keyword>
<dbReference type="Pfam" id="PF13828">
    <property type="entry name" value="DUF4190"/>
    <property type="match status" value="1"/>
</dbReference>
<keyword evidence="6" id="KW-1185">Reference proteome</keyword>
<feature type="compositionally biased region" description="Pro residues" evidence="1">
    <location>
        <begin position="1"/>
        <end position="26"/>
    </location>
</feature>
<feature type="region of interest" description="Disordered" evidence="1">
    <location>
        <begin position="1"/>
        <end position="42"/>
    </location>
</feature>
<organism evidence="5 6">
    <name type="scientific">Streptomyces boluensis</name>
    <dbReference type="NCBI Taxonomy" id="1775135"/>
    <lineage>
        <taxon>Bacteria</taxon>
        <taxon>Bacillati</taxon>
        <taxon>Actinomycetota</taxon>
        <taxon>Actinomycetes</taxon>
        <taxon>Kitasatosporales</taxon>
        <taxon>Streptomycetaceae</taxon>
        <taxon>Streptomyces</taxon>
    </lineage>
</organism>
<dbReference type="InterPro" id="IPR026004">
    <property type="entry name" value="Septum_form"/>
</dbReference>
<keyword evidence="2" id="KW-0812">Transmembrane</keyword>
<accession>A0A964USY0</accession>
<sequence length="310" mass="31038">MAIPPPPQGPQPPPYGQAPYGPPGQPPAYGWQQPMPYAPQPPPSTNGLAITSMVLGILCLLPPLGLILGLVALSQIKKNGQRGKGMAIAGVTLSAIGTAFLVLALSLGWTARFWGGFQDAAEESRENGSTFSLAAGECFDSPTGKLEGETTDVDVVDCAQPHDGEAYGNFRLDDGSYPGESRIAELAEDRCGTFAEGYFGDLTAVPDNVYDYFFYPTSQSWSLGDRTVTCLVGDENGGKLTGSVRDATGGGADGGTTDGGATTGGSDGGATGGSGSGGAGSGGTTGGSGGGTGEGSTGELEGDPGRGAEV</sequence>
<dbReference type="RefSeq" id="WP_161700202.1">
    <property type="nucleotide sequence ID" value="NZ_JAAAHS010000173.1"/>
</dbReference>
<dbReference type="AlphaFoldDB" id="A0A964USY0"/>
<protein>
    <submittedName>
        <fullName evidence="5">DUF4190 domain-containing protein</fullName>
    </submittedName>
</protein>
<feature type="transmembrane region" description="Helical" evidence="2">
    <location>
        <begin position="48"/>
        <end position="73"/>
    </location>
</feature>
<dbReference type="Pfam" id="PF13845">
    <property type="entry name" value="Septum_form"/>
    <property type="match status" value="1"/>
</dbReference>
<name>A0A964USY0_9ACTN</name>
<evidence type="ECO:0000256" key="1">
    <source>
        <dbReference type="SAM" id="MobiDB-lite"/>
    </source>
</evidence>
<dbReference type="OrthoDB" id="3628931at2"/>
<dbReference type="EMBL" id="JAAAHS010000173">
    <property type="protein sequence ID" value="NBE53896.1"/>
    <property type="molecule type" value="Genomic_DNA"/>
</dbReference>
<comment type="caution">
    <text evidence="5">The sequence shown here is derived from an EMBL/GenBank/DDBJ whole genome shotgun (WGS) entry which is preliminary data.</text>
</comment>
<gene>
    <name evidence="5" type="ORF">GUY60_21220</name>
</gene>
<feature type="compositionally biased region" description="Gly residues" evidence="1">
    <location>
        <begin position="248"/>
        <end position="296"/>
    </location>
</feature>
<dbReference type="InterPro" id="IPR025241">
    <property type="entry name" value="DUF4190"/>
</dbReference>
<feature type="domain" description="Septum formation-related" evidence="4">
    <location>
        <begin position="129"/>
        <end position="230"/>
    </location>
</feature>
<evidence type="ECO:0000256" key="2">
    <source>
        <dbReference type="SAM" id="Phobius"/>
    </source>
</evidence>
<evidence type="ECO:0000313" key="5">
    <source>
        <dbReference type="EMBL" id="NBE53896.1"/>
    </source>
</evidence>
<dbReference type="Proteomes" id="UP000598297">
    <property type="component" value="Unassembled WGS sequence"/>
</dbReference>
<feature type="domain" description="DUF4190" evidence="3">
    <location>
        <begin position="48"/>
        <end position="104"/>
    </location>
</feature>
<keyword evidence="2" id="KW-0472">Membrane</keyword>
<feature type="transmembrane region" description="Helical" evidence="2">
    <location>
        <begin position="85"/>
        <end position="109"/>
    </location>
</feature>
<proteinExistence type="predicted"/>
<feature type="region of interest" description="Disordered" evidence="1">
    <location>
        <begin position="237"/>
        <end position="310"/>
    </location>
</feature>
<reference evidence="5" key="1">
    <citation type="submission" date="2020-01" db="EMBL/GenBank/DDBJ databases">
        <title>Whole-genome analyses of novel actinobacteria.</title>
        <authorList>
            <person name="Sahin N."/>
        </authorList>
    </citation>
    <scope>NUCLEOTIDE SEQUENCE</scope>
    <source>
        <strain evidence="5">YC537</strain>
    </source>
</reference>
<evidence type="ECO:0000259" key="4">
    <source>
        <dbReference type="Pfam" id="PF13845"/>
    </source>
</evidence>